<dbReference type="Pfam" id="PF00312">
    <property type="entry name" value="Ribosomal_S15"/>
    <property type="match status" value="1"/>
</dbReference>
<dbReference type="GO" id="GO:0005737">
    <property type="term" value="C:cytoplasm"/>
    <property type="evidence" value="ECO:0007669"/>
    <property type="project" value="UniProtKB-ARBA"/>
</dbReference>
<keyword evidence="3 4" id="KW-0687">Ribonucleoprotein</keyword>
<comment type="similarity">
    <text evidence="1 4">Belongs to the universal ribosomal protein uS15 family.</text>
</comment>
<dbReference type="SMART" id="SM01387">
    <property type="entry name" value="Ribosomal_S15"/>
    <property type="match status" value="1"/>
</dbReference>
<dbReference type="PANTHER" id="PTHR23321">
    <property type="entry name" value="RIBOSOMAL PROTEIN S15, BACTERIAL AND ORGANELLAR"/>
    <property type="match status" value="1"/>
</dbReference>
<dbReference type="GO" id="GO:1990904">
    <property type="term" value="C:ribonucleoprotein complex"/>
    <property type="evidence" value="ECO:0007669"/>
    <property type="project" value="UniProtKB-KW"/>
</dbReference>
<accession>A0A7S2UG98</accession>
<dbReference type="SUPFAM" id="SSF47060">
    <property type="entry name" value="S15/NS1 RNA-binding domain"/>
    <property type="match status" value="1"/>
</dbReference>
<keyword evidence="2 4" id="KW-0689">Ribosomal protein</keyword>
<dbReference type="EMBL" id="HBHQ01015653">
    <property type="protein sequence ID" value="CAD9818620.1"/>
    <property type="molecule type" value="Transcribed_RNA"/>
</dbReference>
<dbReference type="GO" id="GO:0005840">
    <property type="term" value="C:ribosome"/>
    <property type="evidence" value="ECO:0007669"/>
    <property type="project" value="UniProtKB-KW"/>
</dbReference>
<dbReference type="GO" id="GO:0006412">
    <property type="term" value="P:translation"/>
    <property type="evidence" value="ECO:0007669"/>
    <property type="project" value="InterPro"/>
</dbReference>
<evidence type="ECO:0000256" key="1">
    <source>
        <dbReference type="ARBA" id="ARBA00008434"/>
    </source>
</evidence>
<dbReference type="NCBIfam" id="TIGR00952">
    <property type="entry name" value="S15_bact"/>
    <property type="match status" value="1"/>
</dbReference>
<dbReference type="AlphaFoldDB" id="A0A7S2UG98"/>
<dbReference type="PANTHER" id="PTHR23321:SF26">
    <property type="entry name" value="SMALL RIBOSOMAL SUBUNIT PROTEIN US15M"/>
    <property type="match status" value="1"/>
</dbReference>
<evidence type="ECO:0000313" key="5">
    <source>
        <dbReference type="EMBL" id="CAD9818620.1"/>
    </source>
</evidence>
<dbReference type="PROSITE" id="PS00362">
    <property type="entry name" value="RIBOSOMAL_S15"/>
    <property type="match status" value="1"/>
</dbReference>
<protein>
    <recommendedName>
        <fullName evidence="6">30S ribosomal protein S15</fullName>
    </recommendedName>
</protein>
<organism evidence="5">
    <name type="scientific">Attheya septentrionalis</name>
    <dbReference type="NCBI Taxonomy" id="420275"/>
    <lineage>
        <taxon>Eukaryota</taxon>
        <taxon>Sar</taxon>
        <taxon>Stramenopiles</taxon>
        <taxon>Ochrophyta</taxon>
        <taxon>Bacillariophyta</taxon>
        <taxon>Coscinodiscophyceae</taxon>
        <taxon>Chaetocerotophycidae</taxon>
        <taxon>Chaetocerotales</taxon>
        <taxon>Attheyaceae</taxon>
        <taxon>Attheya</taxon>
    </lineage>
</organism>
<dbReference type="Gene3D" id="1.10.287.10">
    <property type="entry name" value="S15/NS1, RNA-binding"/>
    <property type="match status" value="1"/>
</dbReference>
<evidence type="ECO:0000256" key="4">
    <source>
        <dbReference type="RuleBase" id="RU003919"/>
    </source>
</evidence>
<dbReference type="GO" id="GO:0003735">
    <property type="term" value="F:structural constituent of ribosome"/>
    <property type="evidence" value="ECO:0007669"/>
    <property type="project" value="InterPro"/>
</dbReference>
<evidence type="ECO:0008006" key="6">
    <source>
        <dbReference type="Google" id="ProtNLM"/>
    </source>
</evidence>
<reference evidence="5" key="1">
    <citation type="submission" date="2021-01" db="EMBL/GenBank/DDBJ databases">
        <authorList>
            <person name="Corre E."/>
            <person name="Pelletier E."/>
            <person name="Niang G."/>
            <person name="Scheremetjew M."/>
            <person name="Finn R."/>
            <person name="Kale V."/>
            <person name="Holt S."/>
            <person name="Cochrane G."/>
            <person name="Meng A."/>
            <person name="Brown T."/>
            <person name="Cohen L."/>
        </authorList>
    </citation>
    <scope>NUCLEOTIDE SEQUENCE</scope>
    <source>
        <strain evidence="5">CCMP2084</strain>
    </source>
</reference>
<dbReference type="InterPro" id="IPR005290">
    <property type="entry name" value="Ribosomal_uS15_bac-type"/>
</dbReference>
<evidence type="ECO:0000256" key="3">
    <source>
        <dbReference type="ARBA" id="ARBA00023274"/>
    </source>
</evidence>
<dbReference type="InterPro" id="IPR009068">
    <property type="entry name" value="uS15_NS1_RNA-bd_sf"/>
</dbReference>
<proteinExistence type="inferred from homology"/>
<name>A0A7S2UG98_9STRA</name>
<sequence>MLGLRGVMTSGVRRAVPSSLVAPSGSVMGSWLGPNTESSAVNQQQRRTRVTKTKKIRLLKQKKKAELAARGIFPAKPAGYMPKDTPIVNALSREDRARESREFDAKAAAQMKDRMAEQAETLRFHFTDLTMSDRVKKLFDLTNGSQSEVVQAQKERGMKLFEQREGDTGSSAVQVIAITTRIQQLQTHMRTHRKDNSTKRGLDALYVRRRKLLDYMERREFESYRRVVKTLGLIR</sequence>
<gene>
    <name evidence="5" type="ORF">ASEP1449_LOCUS10452</name>
</gene>
<dbReference type="InterPro" id="IPR000589">
    <property type="entry name" value="Ribosomal_uS15"/>
</dbReference>
<evidence type="ECO:0000256" key="2">
    <source>
        <dbReference type="ARBA" id="ARBA00022980"/>
    </source>
</evidence>
<dbReference type="CDD" id="cd00353">
    <property type="entry name" value="Ribosomal_S15p_S13e"/>
    <property type="match status" value="1"/>
</dbReference>
<dbReference type="HAMAP" id="MF_01343_B">
    <property type="entry name" value="Ribosomal_uS15_B"/>
    <property type="match status" value="1"/>
</dbReference>